<reference evidence="3" key="2">
    <citation type="journal article" date="2018" name="Nat. Commun.">
        <title>Extreme sensitivity to ultraviolet light in the fungal pathogen causing white-nose syndrome of bats.</title>
        <authorList>
            <person name="Palmer J.M."/>
            <person name="Drees K.P."/>
            <person name="Foster J.T."/>
            <person name="Lindner D.L."/>
        </authorList>
    </citation>
    <scope>NUCLEOTIDE SEQUENCE [LARGE SCALE GENOMIC DNA]</scope>
    <source>
        <strain evidence="3">UAMH 10579</strain>
    </source>
</reference>
<feature type="region of interest" description="Disordered" evidence="1">
    <location>
        <begin position="38"/>
        <end position="129"/>
    </location>
</feature>
<organism evidence="2 3">
    <name type="scientific">Pseudogymnoascus verrucosus</name>
    <dbReference type="NCBI Taxonomy" id="342668"/>
    <lineage>
        <taxon>Eukaryota</taxon>
        <taxon>Fungi</taxon>
        <taxon>Dikarya</taxon>
        <taxon>Ascomycota</taxon>
        <taxon>Pezizomycotina</taxon>
        <taxon>Leotiomycetes</taxon>
        <taxon>Thelebolales</taxon>
        <taxon>Thelebolaceae</taxon>
        <taxon>Pseudogymnoascus</taxon>
    </lineage>
</organism>
<feature type="compositionally biased region" description="Polar residues" evidence="1">
    <location>
        <begin position="77"/>
        <end position="93"/>
    </location>
</feature>
<dbReference type="GeneID" id="28837937"/>
<reference evidence="2 3" key="1">
    <citation type="submission" date="2016-03" db="EMBL/GenBank/DDBJ databases">
        <title>Comparative genomics of Pseudogymnoascus destructans, the fungus causing white-nose syndrome of bats.</title>
        <authorList>
            <person name="Palmer J.M."/>
            <person name="Drees K.P."/>
            <person name="Foster J.T."/>
            <person name="Lindner D.L."/>
        </authorList>
    </citation>
    <scope>NUCLEOTIDE SEQUENCE [LARGE SCALE GENOMIC DNA]</scope>
    <source>
        <strain evidence="2 3">UAMH 10579</strain>
    </source>
</reference>
<gene>
    <name evidence="2" type="ORF">VE01_04551</name>
</gene>
<sequence>MEMAWLYDNFRPSRPNIVLYLSLLHIHLTLLLKAPTNYTNSTSKPNPMVDINSPSSPDTGQDATAAPGHGSDPKNMPPTNTSDAENMPPSNVSDSKKKNPLRRATRKDHGHHEAEMKKTDQESDYEFADVSDPEEQYDFIMDKMMNMDEDQYQAYKKKHPRPNMSSSGSCGPEVAFKYLREMYDEEDEEDAKEAASAGSQPTKKQ</sequence>
<feature type="region of interest" description="Disordered" evidence="1">
    <location>
        <begin position="183"/>
        <end position="205"/>
    </location>
</feature>
<evidence type="ECO:0000256" key="1">
    <source>
        <dbReference type="SAM" id="MobiDB-lite"/>
    </source>
</evidence>
<evidence type="ECO:0000313" key="3">
    <source>
        <dbReference type="Proteomes" id="UP000091956"/>
    </source>
</evidence>
<accession>A0A1B8GNX1</accession>
<dbReference type="STRING" id="342668.A0A1B8GNX1"/>
<feature type="compositionally biased region" description="Basic residues" evidence="1">
    <location>
        <begin position="98"/>
        <end position="109"/>
    </location>
</feature>
<protein>
    <submittedName>
        <fullName evidence="2">Uncharacterized protein</fullName>
    </submittedName>
</protein>
<dbReference type="Proteomes" id="UP000091956">
    <property type="component" value="Unassembled WGS sequence"/>
</dbReference>
<proteinExistence type="predicted"/>
<feature type="compositionally biased region" description="Basic and acidic residues" evidence="1">
    <location>
        <begin position="110"/>
        <end position="121"/>
    </location>
</feature>
<dbReference type="AlphaFoldDB" id="A0A1B8GNX1"/>
<evidence type="ECO:0000313" key="2">
    <source>
        <dbReference type="EMBL" id="OBT97539.2"/>
    </source>
</evidence>
<name>A0A1B8GNX1_9PEZI</name>
<feature type="compositionally biased region" description="Polar residues" evidence="1">
    <location>
        <begin position="52"/>
        <end position="62"/>
    </location>
</feature>
<dbReference type="EMBL" id="KV460221">
    <property type="protein sequence ID" value="OBT97539.2"/>
    <property type="molecule type" value="Genomic_DNA"/>
</dbReference>
<dbReference type="RefSeq" id="XP_018131272.2">
    <property type="nucleotide sequence ID" value="XM_018274022.2"/>
</dbReference>
<keyword evidence="3" id="KW-1185">Reference proteome</keyword>